<dbReference type="eggNOG" id="COG2849">
    <property type="taxonomic scope" value="Bacteria"/>
</dbReference>
<keyword evidence="1" id="KW-0732">Signal</keyword>
<dbReference type="PANTHER" id="PTHR33706:SF1">
    <property type="entry name" value="TPR REPEAT PROTEIN"/>
    <property type="match status" value="1"/>
</dbReference>
<dbReference type="Pfam" id="PF07661">
    <property type="entry name" value="MORN_2"/>
    <property type="match status" value="2"/>
</dbReference>
<dbReference type="AlphaFoldDB" id="G8R6L4"/>
<evidence type="ECO:0000313" key="3">
    <source>
        <dbReference type="Proteomes" id="UP000005631"/>
    </source>
</evidence>
<keyword evidence="3" id="KW-1185">Reference proteome</keyword>
<sequence length="241" mass="27711">MKHSLLLAFVIFSFGALAQATNQTDAQGKKHGVWKKYHEDGKLRYEGTFDHGKEVGEFIFYFPSGDIKAINKFRGKSGVAYSYQFGGDSILAAEGKYINSKRDSVWTFYNIKGEVISREDYKNNDRNGQSITFFPSGRKAEVTTYVNGKKEGEWLQFYETGKPRAKGAYVDNKIQGEVFYYETTGRIRAKGKYVKGLMDGNWYFFDDVNKVIKTQVWDKGTLVSQDPPEEKDEFFEEEEKK</sequence>
<dbReference type="InterPro" id="IPR011652">
    <property type="entry name" value="MORN_2"/>
</dbReference>
<accession>G8R6L4</accession>
<reference evidence="2 3" key="1">
    <citation type="journal article" date="2012" name="Stand. Genomic Sci.">
        <title>Genome sequence of the orange-pigmented seawater bacterium Owenweeksia hongkongensis type strain (UST20020801(T)).</title>
        <authorList>
            <person name="Riedel T."/>
            <person name="Held B."/>
            <person name="Nolan M."/>
            <person name="Lucas S."/>
            <person name="Lapidus A."/>
            <person name="Tice H."/>
            <person name="Del Rio T.G."/>
            <person name="Cheng J.F."/>
            <person name="Han C."/>
            <person name="Tapia R."/>
            <person name="Goodwin L.A."/>
            <person name="Pitluck S."/>
            <person name="Liolios K."/>
            <person name="Mavromatis K."/>
            <person name="Pagani I."/>
            <person name="Ivanova N."/>
            <person name="Mikhailova N."/>
            <person name="Pati A."/>
            <person name="Chen A."/>
            <person name="Palaniappan K."/>
            <person name="Rohde M."/>
            <person name="Tindall B.J."/>
            <person name="Detter J.C."/>
            <person name="Goker M."/>
            <person name="Woyke T."/>
            <person name="Bristow J."/>
            <person name="Eisen J.A."/>
            <person name="Markowitz V."/>
            <person name="Hugenholtz P."/>
            <person name="Klenk H.P."/>
            <person name="Kyrpides N.C."/>
        </authorList>
    </citation>
    <scope>NUCLEOTIDE SEQUENCE</scope>
    <source>
        <strain evidence="3">DSM 17368 / JCM 12287 / NRRL B-23963</strain>
    </source>
</reference>
<dbReference type="STRING" id="926562.Oweho_0135"/>
<dbReference type="EMBL" id="CP003156">
    <property type="protein sequence ID" value="AEV31157.1"/>
    <property type="molecule type" value="Genomic_DNA"/>
</dbReference>
<evidence type="ECO:0008006" key="4">
    <source>
        <dbReference type="Google" id="ProtNLM"/>
    </source>
</evidence>
<dbReference type="KEGG" id="oho:Oweho_0135"/>
<dbReference type="Proteomes" id="UP000005631">
    <property type="component" value="Chromosome"/>
</dbReference>
<dbReference type="HOGENOM" id="CLU_037602_1_0_10"/>
<evidence type="ECO:0000256" key="1">
    <source>
        <dbReference type="SAM" id="SignalP"/>
    </source>
</evidence>
<dbReference type="PATRIC" id="fig|926562.3.peg.136"/>
<protein>
    <recommendedName>
        <fullName evidence="4">MORN repeat protein</fullName>
    </recommendedName>
</protein>
<feature type="chain" id="PRO_5003514741" description="MORN repeat protein" evidence="1">
    <location>
        <begin position="19"/>
        <end position="241"/>
    </location>
</feature>
<gene>
    <name evidence="2" type="ordered locus">Oweho_0135</name>
</gene>
<dbReference type="SUPFAM" id="SSF82185">
    <property type="entry name" value="Histone H3 K4-specific methyltransferase SET7/9 N-terminal domain"/>
    <property type="match status" value="1"/>
</dbReference>
<evidence type="ECO:0000313" key="2">
    <source>
        <dbReference type="EMBL" id="AEV31157.1"/>
    </source>
</evidence>
<proteinExistence type="predicted"/>
<organism evidence="2 3">
    <name type="scientific">Owenweeksia hongkongensis (strain DSM 17368 / CIP 108786 / JCM 12287 / NRRL B-23963 / UST20020801)</name>
    <dbReference type="NCBI Taxonomy" id="926562"/>
    <lineage>
        <taxon>Bacteria</taxon>
        <taxon>Pseudomonadati</taxon>
        <taxon>Bacteroidota</taxon>
        <taxon>Flavobacteriia</taxon>
        <taxon>Flavobacteriales</taxon>
        <taxon>Owenweeksiaceae</taxon>
        <taxon>Owenweeksia</taxon>
    </lineage>
</organism>
<name>G8R6L4_OWEHD</name>
<dbReference type="PANTHER" id="PTHR33706">
    <property type="entry name" value="MORN VARIANT REPEAT PROTEIN"/>
    <property type="match status" value="1"/>
</dbReference>
<feature type="signal peptide" evidence="1">
    <location>
        <begin position="1"/>
        <end position="18"/>
    </location>
</feature>
<dbReference type="OrthoDB" id="9785122at2"/>
<dbReference type="Gene3D" id="2.20.110.10">
    <property type="entry name" value="Histone H3 K4-specific methyltransferase SET7/9 N-terminal domain"/>
    <property type="match status" value="3"/>
</dbReference>
<dbReference type="RefSeq" id="WP_014200518.1">
    <property type="nucleotide sequence ID" value="NC_016599.1"/>
</dbReference>